<feature type="compositionally biased region" description="Basic and acidic residues" evidence="2">
    <location>
        <begin position="393"/>
        <end position="407"/>
    </location>
</feature>
<accession>A0ABU1MGL6</accession>
<reference evidence="3 4" key="1">
    <citation type="submission" date="2023-07" db="EMBL/GenBank/DDBJ databases">
        <title>Sorghum-associated microbial communities from plants grown in Nebraska, USA.</title>
        <authorList>
            <person name="Schachtman D."/>
        </authorList>
    </citation>
    <scope>NUCLEOTIDE SEQUENCE [LARGE SCALE GENOMIC DNA]</scope>
    <source>
        <strain evidence="3 4">DS1730</strain>
    </source>
</reference>
<feature type="coiled-coil region" evidence="1">
    <location>
        <begin position="285"/>
        <end position="312"/>
    </location>
</feature>
<comment type="caution">
    <text evidence="3">The sequence shown here is derived from an EMBL/GenBank/DDBJ whole genome shotgun (WGS) entry which is preliminary data.</text>
</comment>
<proteinExistence type="predicted"/>
<dbReference type="EMBL" id="JAVDQT010000020">
    <property type="protein sequence ID" value="MDR6434866.1"/>
    <property type="molecule type" value="Genomic_DNA"/>
</dbReference>
<sequence>MAFQFIHLETYSRKANKKGQSTSFIFDEADRVKACSVHVENPLPAKKIFGSSISELRAMHDDMCASAKMVNSKGQERGLRIDQNTLLTVIASHPLTPAECASDADKMAEYEAWERETVGWLQKQYGSELKSVVRHEDEGYMHIHAYVLPDDLKAFDLHPGVNAKRKEKAAALERGEDGKTANKLGDKAYKESMRDWQDSYFETVAVRHGLTRLGPKLRRLSRAEWQREKKQAQSLKHAIARSKKLDAKIAEKSEKAKQSYDNHISQLLTGIKEVKSELHLEQSKLNVINSNLTKAQNKLKKVVNDTSKAENTLKEFISKAQKLSKYTKFLNFCVNVIKGNGIRASVAKEYEGKLQNLSSVNASFEGKYQSAKQERDKLKRDLKNAEAAINQIKSEKDAALKHQRENDLSTSQNTKKRYAGHEGFRR</sequence>
<evidence type="ECO:0000313" key="3">
    <source>
        <dbReference type="EMBL" id="MDR6434866.1"/>
    </source>
</evidence>
<feature type="region of interest" description="Disordered" evidence="2">
    <location>
        <begin position="393"/>
        <end position="426"/>
    </location>
</feature>
<dbReference type="Gene3D" id="3.30.930.30">
    <property type="match status" value="1"/>
</dbReference>
<evidence type="ECO:0000313" key="4">
    <source>
        <dbReference type="Proteomes" id="UP001184614"/>
    </source>
</evidence>
<keyword evidence="1" id="KW-0175">Coiled coil</keyword>
<gene>
    <name evidence="3" type="ORF">J2782_004620</name>
</gene>
<evidence type="ECO:0000256" key="1">
    <source>
        <dbReference type="SAM" id="Coils"/>
    </source>
</evidence>
<organism evidence="3 4">
    <name type="scientific">Brucella pseudogrignonensis</name>
    <dbReference type="NCBI Taxonomy" id="419475"/>
    <lineage>
        <taxon>Bacteria</taxon>
        <taxon>Pseudomonadati</taxon>
        <taxon>Pseudomonadota</taxon>
        <taxon>Alphaproteobacteria</taxon>
        <taxon>Hyphomicrobiales</taxon>
        <taxon>Brucellaceae</taxon>
        <taxon>Brucella/Ochrobactrum group</taxon>
        <taxon>Brucella</taxon>
    </lineage>
</organism>
<dbReference type="RefSeq" id="WP_310016430.1">
    <property type="nucleotide sequence ID" value="NZ_JAVDQT010000020.1"/>
</dbReference>
<evidence type="ECO:0000256" key="2">
    <source>
        <dbReference type="SAM" id="MobiDB-lite"/>
    </source>
</evidence>
<dbReference type="Proteomes" id="UP001184614">
    <property type="component" value="Unassembled WGS sequence"/>
</dbReference>
<keyword evidence="4" id="KW-1185">Reference proteome</keyword>
<name>A0ABU1MGL6_9HYPH</name>
<protein>
    <submittedName>
        <fullName evidence="3">Peptidoglycan hydrolase CwlO-like protein</fullName>
    </submittedName>
</protein>